<sequence length="236" mass="25336">MTAGPRLRLMPVVMTAAAALLVLKVAGLATHSSYLFVQPAAAAGAKNEKPAVPDDHGANEQTAQAKRPVETPPLDLKGVLAAEESAAPALAEALNKRREAMDARSADLDLRETMLKAAEQRLDDRLAELRRLEAAIGDADRRRADEEANKLKELVILYEGMKPKEAARIFEKLDPQVLLDVASRMKPRTLSVVMGLMAPEAAQKLTVSLARREVATPVSAAMAATDLPKIEGRPAP</sequence>
<feature type="coiled-coil region" evidence="1">
    <location>
        <begin position="115"/>
        <end position="149"/>
    </location>
</feature>
<reference evidence="3 4" key="1">
    <citation type="submission" date="2017-08" db="EMBL/GenBank/DDBJ databases">
        <title>Infants hospitalized years apart are colonized by the same room-sourced microbial strains.</title>
        <authorList>
            <person name="Brooks B."/>
            <person name="Olm M.R."/>
            <person name="Firek B.A."/>
            <person name="Baker R."/>
            <person name="Thomas B.C."/>
            <person name="Morowitz M.J."/>
            <person name="Banfield J.F."/>
        </authorList>
    </citation>
    <scope>NUCLEOTIDE SEQUENCE [LARGE SCALE GENOMIC DNA]</scope>
    <source>
        <strain evidence="3">S2_005_003_R2_43</strain>
    </source>
</reference>
<dbReference type="Proteomes" id="UP000249577">
    <property type="component" value="Unassembled WGS sequence"/>
</dbReference>
<dbReference type="SUPFAM" id="SSF158791">
    <property type="entry name" value="MgtE N-terminal domain-like"/>
    <property type="match status" value="1"/>
</dbReference>
<keyword evidence="1" id="KW-0175">Coiled coil</keyword>
<dbReference type="EMBL" id="QFPN01000001">
    <property type="protein sequence ID" value="PZQ19046.1"/>
    <property type="molecule type" value="Genomic_DNA"/>
</dbReference>
<evidence type="ECO:0000256" key="1">
    <source>
        <dbReference type="SAM" id="Coils"/>
    </source>
</evidence>
<evidence type="ECO:0008006" key="5">
    <source>
        <dbReference type="Google" id="ProtNLM"/>
    </source>
</evidence>
<organism evidence="3 4">
    <name type="scientific">Ancylobacter novellus</name>
    <name type="common">Thiobacillus novellus</name>
    <dbReference type="NCBI Taxonomy" id="921"/>
    <lineage>
        <taxon>Bacteria</taxon>
        <taxon>Pseudomonadati</taxon>
        <taxon>Pseudomonadota</taxon>
        <taxon>Alphaproteobacteria</taxon>
        <taxon>Hyphomicrobiales</taxon>
        <taxon>Xanthobacteraceae</taxon>
        <taxon>Ancylobacter</taxon>
    </lineage>
</organism>
<gene>
    <name evidence="3" type="ORF">DI565_01230</name>
</gene>
<protein>
    <recommendedName>
        <fullName evidence="5">Magnesium transporter MgtE intracellular domain-containing protein</fullName>
    </recommendedName>
</protein>
<evidence type="ECO:0000256" key="2">
    <source>
        <dbReference type="SAM" id="MobiDB-lite"/>
    </source>
</evidence>
<feature type="region of interest" description="Disordered" evidence="2">
    <location>
        <begin position="47"/>
        <end position="71"/>
    </location>
</feature>
<evidence type="ECO:0000313" key="4">
    <source>
        <dbReference type="Proteomes" id="UP000249577"/>
    </source>
</evidence>
<accession>A0A2W5KPN6</accession>
<feature type="compositionally biased region" description="Basic and acidic residues" evidence="2">
    <location>
        <begin position="47"/>
        <end position="58"/>
    </location>
</feature>
<dbReference type="AlphaFoldDB" id="A0A2W5KPN6"/>
<proteinExistence type="predicted"/>
<name>A0A2W5KPN6_ANCNO</name>
<evidence type="ECO:0000313" key="3">
    <source>
        <dbReference type="EMBL" id="PZQ19046.1"/>
    </source>
</evidence>
<comment type="caution">
    <text evidence="3">The sequence shown here is derived from an EMBL/GenBank/DDBJ whole genome shotgun (WGS) entry which is preliminary data.</text>
</comment>